<dbReference type="eggNOG" id="COG2715">
    <property type="taxonomic scope" value="Bacteria"/>
</dbReference>
<proteinExistence type="predicted"/>
<evidence type="ECO:0000256" key="1">
    <source>
        <dbReference type="SAM" id="Phobius"/>
    </source>
</evidence>
<organism evidence="2 3">
    <name type="scientific">Coprobacillus cateniformis</name>
    <dbReference type="NCBI Taxonomy" id="100884"/>
    <lineage>
        <taxon>Bacteria</taxon>
        <taxon>Bacillati</taxon>
        <taxon>Bacillota</taxon>
        <taxon>Erysipelotrichia</taxon>
        <taxon>Erysipelotrichales</taxon>
        <taxon>Coprobacillaceae</taxon>
        <taxon>Coprobacillus</taxon>
    </lineage>
</organism>
<dbReference type="EMBL" id="ADKX01000030">
    <property type="protein sequence ID" value="EFW05123.1"/>
    <property type="molecule type" value="Genomic_DNA"/>
</dbReference>
<dbReference type="RefSeq" id="WP_008788813.1">
    <property type="nucleotide sequence ID" value="NZ_AKCB01000003.1"/>
</dbReference>
<keyword evidence="1" id="KW-1133">Transmembrane helix</keyword>
<evidence type="ECO:0000313" key="3">
    <source>
        <dbReference type="Proteomes" id="UP000003157"/>
    </source>
</evidence>
<feature type="transmembrane region" description="Helical" evidence="1">
    <location>
        <begin position="164"/>
        <end position="182"/>
    </location>
</feature>
<name>E7GAB5_9FIRM</name>
<dbReference type="OrthoDB" id="9782481at2"/>
<reference evidence="2 3" key="1">
    <citation type="submission" date="2010-12" db="EMBL/GenBank/DDBJ databases">
        <title>The Genome Sequence of Coprobacillus sp. strain 29_1.</title>
        <authorList>
            <consortium name="The Broad Institute Genome Sequencing Platform"/>
            <person name="Earl A."/>
            <person name="Ward D."/>
            <person name="Feldgarden M."/>
            <person name="Gevers D."/>
            <person name="Daigneault M."/>
            <person name="Sibley C.D."/>
            <person name="White A."/>
            <person name="Strauss J."/>
            <person name="Allen-Vercoe E."/>
            <person name="Young S.K."/>
            <person name="Zeng Q."/>
            <person name="Gargeya S."/>
            <person name="Fitzgerald M."/>
            <person name="Haas B."/>
            <person name="Abouelleil A."/>
            <person name="Alvarado L."/>
            <person name="Arachchi H.M."/>
            <person name="Berlin A."/>
            <person name="Brown A."/>
            <person name="Chapman S.B."/>
            <person name="Chen Z."/>
            <person name="Dunbar C."/>
            <person name="Freedman E."/>
            <person name="Gearin G."/>
            <person name="Gellesch M."/>
            <person name="Goldberg J."/>
            <person name="Griggs A."/>
            <person name="Gujja S."/>
            <person name="Heilman E."/>
            <person name="Heiman D."/>
            <person name="Howarth C."/>
            <person name="Larson L."/>
            <person name="Lui A."/>
            <person name="MacDonald P.J.P."/>
            <person name="Mehta T."/>
            <person name="Montmayeur A."/>
            <person name="Murphy C."/>
            <person name="Neiman D."/>
            <person name="Pearson M."/>
            <person name="Priest M."/>
            <person name="Roberts A."/>
            <person name="Saif S."/>
            <person name="Shea T."/>
            <person name="Shenoy N."/>
            <person name="Sisk P."/>
            <person name="Stolte C."/>
            <person name="Sykes S."/>
            <person name="White J."/>
            <person name="Yandava C."/>
            <person name="Nusbaum C."/>
            <person name="Birren B."/>
        </authorList>
    </citation>
    <scope>NUCLEOTIDE SEQUENCE [LARGE SCALE GENOMIC DNA]</scope>
    <source>
        <strain evidence="2 3">29_1</strain>
    </source>
</reference>
<feature type="transmembrane region" description="Helical" evidence="1">
    <location>
        <begin position="132"/>
        <end position="152"/>
    </location>
</feature>
<evidence type="ECO:0008006" key="4">
    <source>
        <dbReference type="Google" id="ProtNLM"/>
    </source>
</evidence>
<feature type="transmembrane region" description="Helical" evidence="1">
    <location>
        <begin position="34"/>
        <end position="53"/>
    </location>
</feature>
<comment type="caution">
    <text evidence="2">The sequence shown here is derived from an EMBL/GenBank/DDBJ whole genome shotgun (WGS) entry which is preliminary data.</text>
</comment>
<keyword evidence="1" id="KW-0472">Membrane</keyword>
<accession>E7GAB5</accession>
<keyword evidence="3" id="KW-1185">Reference proteome</keyword>
<feature type="transmembrane region" description="Helical" evidence="1">
    <location>
        <begin position="89"/>
        <end position="111"/>
    </location>
</feature>
<dbReference type="GeneID" id="78231303"/>
<dbReference type="HOGENOM" id="CLU_089992_1_0_9"/>
<dbReference type="STRING" id="100884.GCA_000269565_03547"/>
<gene>
    <name evidence="2" type="ORF">HMPREF9488_01705</name>
</gene>
<sequence length="189" mass="21413">MARVWKWSVVIFLLTGLLLHREEAMMNALMDTPYQVFDLVMTVILSACLWGGFLNIIEHTGFMDYFGIVFKPLLRLIYGPVIYQEYVYAYVSSNIVANLLGLGSLATLSGIKAFQRLNELNSSSTRPSRQMLTLVIINTAGLCLFPSSLIMLRKQFGSTDLYAFYPYMLIISITIIIIGLVLQRVIDHE</sequence>
<protein>
    <recommendedName>
        <fullName evidence="4">Spore maturation protein A</fullName>
    </recommendedName>
</protein>
<dbReference type="AlphaFoldDB" id="E7GAB5"/>
<evidence type="ECO:0000313" key="2">
    <source>
        <dbReference type="EMBL" id="EFW05123.1"/>
    </source>
</evidence>
<dbReference type="Proteomes" id="UP000003157">
    <property type="component" value="Unassembled WGS sequence"/>
</dbReference>
<keyword evidence="1" id="KW-0812">Transmembrane</keyword>